<accession>A0A9W8J5X9</accession>
<feature type="compositionally biased region" description="Low complexity" evidence="1">
    <location>
        <begin position="196"/>
        <end position="214"/>
    </location>
</feature>
<dbReference type="OrthoDB" id="3252135at2759"/>
<feature type="non-terminal residue" evidence="2">
    <location>
        <position position="351"/>
    </location>
</feature>
<keyword evidence="3" id="KW-1185">Reference proteome</keyword>
<evidence type="ECO:0000313" key="3">
    <source>
        <dbReference type="Proteomes" id="UP001140091"/>
    </source>
</evidence>
<reference evidence="2" key="1">
    <citation type="submission" date="2022-06" db="EMBL/GenBank/DDBJ databases">
        <title>Genome Sequence of Candolleomyces eurysporus.</title>
        <authorList>
            <person name="Buettner E."/>
        </authorList>
    </citation>
    <scope>NUCLEOTIDE SEQUENCE</scope>
    <source>
        <strain evidence="2">VTCC 930004</strain>
    </source>
</reference>
<dbReference type="EMBL" id="JANBPK010001204">
    <property type="protein sequence ID" value="KAJ2924813.1"/>
    <property type="molecule type" value="Genomic_DNA"/>
</dbReference>
<proteinExistence type="predicted"/>
<gene>
    <name evidence="2" type="ORF">H1R20_g12297</name>
</gene>
<sequence length="351" mass="38881">MVDILVEGKLNITTTDGISKVTTLVNASSSLWKKTSSEDSCPEQVEFAFSLPASYQDGDNTYPLPPSFQEFDLGGPFLSIRSFYRIRVTVTKAPKNRFSFAKTEHFFLPFDYLPRSRSSDPTTTLPGCVANIKELPNEWYQVTCAVPVEGRPQLEPVFTNLFVPAARVYPLTEPIPFHVEVSGRRESLRALLSPCNSPEPGSPTSPTSPNRSPSLVKGKAPGVPRLRQCEPTNLKVFIVRQIRVEIKKKKVLKNVIIAHGELESVPPVLDICRCGLGDACVTPEYLSWTGILKPSPDVRTGGFEAEFVRVTDYVALAIGDSEVPWLDIKSSVGIKLVTDPWEDPEPEFILM</sequence>
<name>A0A9W8J5X9_9AGAR</name>
<dbReference type="Proteomes" id="UP001140091">
    <property type="component" value="Unassembled WGS sequence"/>
</dbReference>
<comment type="caution">
    <text evidence="2">The sequence shown here is derived from an EMBL/GenBank/DDBJ whole genome shotgun (WGS) entry which is preliminary data.</text>
</comment>
<evidence type="ECO:0000313" key="2">
    <source>
        <dbReference type="EMBL" id="KAJ2924813.1"/>
    </source>
</evidence>
<evidence type="ECO:0000256" key="1">
    <source>
        <dbReference type="SAM" id="MobiDB-lite"/>
    </source>
</evidence>
<protein>
    <submittedName>
        <fullName evidence="2">Uncharacterized protein</fullName>
    </submittedName>
</protein>
<dbReference type="AlphaFoldDB" id="A0A9W8J5X9"/>
<feature type="region of interest" description="Disordered" evidence="1">
    <location>
        <begin position="192"/>
        <end position="224"/>
    </location>
</feature>
<organism evidence="2 3">
    <name type="scientific">Candolleomyces eurysporus</name>
    <dbReference type="NCBI Taxonomy" id="2828524"/>
    <lineage>
        <taxon>Eukaryota</taxon>
        <taxon>Fungi</taxon>
        <taxon>Dikarya</taxon>
        <taxon>Basidiomycota</taxon>
        <taxon>Agaricomycotina</taxon>
        <taxon>Agaricomycetes</taxon>
        <taxon>Agaricomycetidae</taxon>
        <taxon>Agaricales</taxon>
        <taxon>Agaricineae</taxon>
        <taxon>Psathyrellaceae</taxon>
        <taxon>Candolleomyces</taxon>
    </lineage>
</organism>